<dbReference type="InterPro" id="IPR037069">
    <property type="entry name" value="AcylCoA_DH/ox_N_sf"/>
</dbReference>
<evidence type="ECO:0000256" key="1">
    <source>
        <dbReference type="ARBA" id="ARBA00023002"/>
    </source>
</evidence>
<evidence type="ECO:0000259" key="2">
    <source>
        <dbReference type="Pfam" id="PF08028"/>
    </source>
</evidence>
<evidence type="ECO:0000313" key="3">
    <source>
        <dbReference type="EMBL" id="TWG79229.1"/>
    </source>
</evidence>
<name>A0A562B2G0_9BURK</name>
<dbReference type="InterPro" id="IPR050741">
    <property type="entry name" value="Acyl-CoA_dehydrogenase"/>
</dbReference>
<keyword evidence="1" id="KW-0560">Oxidoreductase</keyword>
<dbReference type="Gene3D" id="1.20.140.10">
    <property type="entry name" value="Butyryl-CoA Dehydrogenase, subunit A, domain 3"/>
    <property type="match status" value="1"/>
</dbReference>
<evidence type="ECO:0000313" key="4">
    <source>
        <dbReference type="Proteomes" id="UP000318141"/>
    </source>
</evidence>
<gene>
    <name evidence="3" type="ORF">L602_000700000450</name>
</gene>
<dbReference type="GO" id="GO:0016712">
    <property type="term" value="F:oxidoreductase activity, acting on paired donors, with incorporation or reduction of molecular oxygen, reduced flavin or flavoprotein as one donor, and incorporation of one atom of oxygen"/>
    <property type="evidence" value="ECO:0007669"/>
    <property type="project" value="TreeGrafter"/>
</dbReference>
<accession>A0A562B2G0</accession>
<dbReference type="GO" id="GO:0003995">
    <property type="term" value="F:acyl-CoA dehydrogenase activity"/>
    <property type="evidence" value="ECO:0007669"/>
    <property type="project" value="TreeGrafter"/>
</dbReference>
<keyword evidence="3" id="KW-0503">Monooxygenase</keyword>
<keyword evidence="4" id="KW-1185">Reference proteome</keyword>
<dbReference type="InterPro" id="IPR046373">
    <property type="entry name" value="Acyl-CoA_Oxase/DH_mid-dom_sf"/>
</dbReference>
<dbReference type="Gene3D" id="2.40.110.10">
    <property type="entry name" value="Butyryl-CoA Dehydrogenase, subunit A, domain 2"/>
    <property type="match status" value="1"/>
</dbReference>
<organism evidence="3 4">
    <name type="scientific">Cupriavidus gilardii J11</name>
    <dbReference type="NCBI Taxonomy" id="936133"/>
    <lineage>
        <taxon>Bacteria</taxon>
        <taxon>Pseudomonadati</taxon>
        <taxon>Pseudomonadota</taxon>
        <taxon>Betaproteobacteria</taxon>
        <taxon>Burkholderiales</taxon>
        <taxon>Burkholderiaceae</taxon>
        <taxon>Cupriavidus</taxon>
    </lineage>
</organism>
<dbReference type="PANTHER" id="PTHR48083">
    <property type="entry name" value="MEDIUM-CHAIN SPECIFIC ACYL-COA DEHYDROGENASE, MITOCHONDRIAL-RELATED"/>
    <property type="match status" value="1"/>
</dbReference>
<protein>
    <submittedName>
        <fullName evidence="3">3-hydroxy-9,10-secoandrosta-1,3,5(10)-triene-9, 17-dione monooxygenase</fullName>
    </submittedName>
</protein>
<dbReference type="InterPro" id="IPR036250">
    <property type="entry name" value="AcylCo_DH-like_C"/>
</dbReference>
<dbReference type="GO" id="GO:0033539">
    <property type="term" value="P:fatty acid beta-oxidation using acyl-CoA dehydrogenase"/>
    <property type="evidence" value="ECO:0007669"/>
    <property type="project" value="TreeGrafter"/>
</dbReference>
<comment type="caution">
    <text evidence="3">The sequence shown here is derived from an EMBL/GenBank/DDBJ whole genome shotgun (WGS) entry which is preliminary data.</text>
</comment>
<dbReference type="GO" id="GO:0005737">
    <property type="term" value="C:cytoplasm"/>
    <property type="evidence" value="ECO:0007669"/>
    <property type="project" value="TreeGrafter"/>
</dbReference>
<dbReference type="Gene3D" id="1.10.540.10">
    <property type="entry name" value="Acyl-CoA dehydrogenase/oxidase, N-terminal domain"/>
    <property type="match status" value="1"/>
</dbReference>
<reference evidence="3 4" key="1">
    <citation type="submission" date="2019-07" db="EMBL/GenBank/DDBJ databases">
        <title>Genome sequencing of lignin-degrading bacterial isolates.</title>
        <authorList>
            <person name="Gladden J."/>
        </authorList>
    </citation>
    <scope>NUCLEOTIDE SEQUENCE [LARGE SCALE GENOMIC DNA]</scope>
    <source>
        <strain evidence="3 4">J11</strain>
    </source>
</reference>
<dbReference type="Proteomes" id="UP000318141">
    <property type="component" value="Unassembled WGS sequence"/>
</dbReference>
<dbReference type="SUPFAM" id="SSF47203">
    <property type="entry name" value="Acyl-CoA dehydrogenase C-terminal domain-like"/>
    <property type="match status" value="1"/>
</dbReference>
<dbReference type="InterPro" id="IPR009100">
    <property type="entry name" value="AcylCoA_DH/oxidase_NM_dom_sf"/>
</dbReference>
<dbReference type="PANTHER" id="PTHR48083:SF19">
    <property type="entry name" value="FLAVIN-DEPENDENT MONOOXYGENASE, OXYGENASE SUBUNIT HSAA"/>
    <property type="match status" value="1"/>
</dbReference>
<feature type="domain" description="Acyl-CoA dehydrogenase C-terminal" evidence="2">
    <location>
        <begin position="247"/>
        <end position="375"/>
    </location>
</feature>
<dbReference type="AlphaFoldDB" id="A0A562B2G0"/>
<dbReference type="InterPro" id="IPR013107">
    <property type="entry name" value="Acyl-CoA_DH_C"/>
</dbReference>
<proteinExistence type="predicted"/>
<dbReference type="SUPFAM" id="SSF56645">
    <property type="entry name" value="Acyl-CoA dehydrogenase NM domain-like"/>
    <property type="match status" value="1"/>
</dbReference>
<dbReference type="Pfam" id="PF08028">
    <property type="entry name" value="Acyl-CoA_dh_2"/>
    <property type="match status" value="1"/>
</dbReference>
<sequence length="401" mass="43195">MTFAVLAADSSTGQRPDLVGNARALAKTLRDRVPQAEALRRLPDDNVQDLRLAGMFKALQPRRCGGLETDLHEFIDAVAALAAGCGASAWVTAVTGAHHWLIGLFDRQAQDDVFAANPDALISAVVSSRGKARRTHGGYILNGFWPFCSGSTAADWVMLGGIVQDDDGQPVDEGEFLIPIAELEVKDDWNVASLKATGSNSVVAREVFVPAHRFLSMPRAIEGSNPGMAIHEGSLYHSGVIPVLAIALGPTALGLAEGALADFKARLPGKQVIYTRHEIQMEMPVTHVMVADAATRINAARSILHQAARNIERYAEARELMPLDQRAQVRMDTAYASRLCLEAVQMLYLSSGGSAVALGNPVQRAWLDLHAINLHGLNCLDTAREMYGRIVLGLPQNTDLI</sequence>
<dbReference type="PIRSF" id="PIRSF016578">
    <property type="entry name" value="HsaA"/>
    <property type="match status" value="1"/>
</dbReference>
<dbReference type="EMBL" id="VLJN01000065">
    <property type="protein sequence ID" value="TWG79229.1"/>
    <property type="molecule type" value="Genomic_DNA"/>
</dbReference>
<dbReference type="GO" id="GO:0050660">
    <property type="term" value="F:flavin adenine dinucleotide binding"/>
    <property type="evidence" value="ECO:0007669"/>
    <property type="project" value="InterPro"/>
</dbReference>
<dbReference type="OrthoDB" id="7316074at2"/>